<evidence type="ECO:0000256" key="2">
    <source>
        <dbReference type="SAM" id="Phobius"/>
    </source>
</evidence>
<evidence type="ECO:0000256" key="1">
    <source>
        <dbReference type="SAM" id="MobiDB-lite"/>
    </source>
</evidence>
<reference evidence="3 4" key="1">
    <citation type="submission" date="2023-07" db="EMBL/GenBank/DDBJ databases">
        <title>Description of novel actinomycetes strains, isolated from tidal flat sediment.</title>
        <authorList>
            <person name="Lu C."/>
        </authorList>
    </citation>
    <scope>NUCLEOTIDE SEQUENCE [LARGE SCALE GENOMIC DNA]</scope>
    <source>
        <strain evidence="3 4">SYSU T00b441</strain>
    </source>
</reference>
<keyword evidence="4" id="KW-1185">Reference proteome</keyword>
<accession>A0ABT9D5H0</accession>
<proteinExistence type="predicted"/>
<evidence type="ECO:0000313" key="4">
    <source>
        <dbReference type="Proteomes" id="UP001232536"/>
    </source>
</evidence>
<feature type="region of interest" description="Disordered" evidence="1">
    <location>
        <begin position="51"/>
        <end position="98"/>
    </location>
</feature>
<gene>
    <name evidence="3" type="ORF">Q6348_02310</name>
</gene>
<dbReference type="EMBL" id="JAUQYP010000001">
    <property type="protein sequence ID" value="MDO8106025.1"/>
    <property type="molecule type" value="Genomic_DNA"/>
</dbReference>
<dbReference type="Proteomes" id="UP001232536">
    <property type="component" value="Unassembled WGS sequence"/>
</dbReference>
<dbReference type="RefSeq" id="WP_304599718.1">
    <property type="nucleotide sequence ID" value="NZ_JAUQYO010000002.1"/>
</dbReference>
<organism evidence="3 4">
    <name type="scientific">Actinotalea lenta</name>
    <dbReference type="NCBI Taxonomy" id="3064654"/>
    <lineage>
        <taxon>Bacteria</taxon>
        <taxon>Bacillati</taxon>
        <taxon>Actinomycetota</taxon>
        <taxon>Actinomycetes</taxon>
        <taxon>Micrococcales</taxon>
        <taxon>Cellulomonadaceae</taxon>
        <taxon>Actinotalea</taxon>
    </lineage>
</organism>
<feature type="compositionally biased region" description="Basic and acidic residues" evidence="1">
    <location>
        <begin position="89"/>
        <end position="98"/>
    </location>
</feature>
<keyword evidence="2" id="KW-0812">Transmembrane</keyword>
<keyword evidence="2" id="KW-0472">Membrane</keyword>
<comment type="caution">
    <text evidence="3">The sequence shown here is derived from an EMBL/GenBank/DDBJ whole genome shotgun (WGS) entry which is preliminary data.</text>
</comment>
<name>A0ABT9D5H0_9CELL</name>
<keyword evidence="2" id="KW-1133">Transmembrane helix</keyword>
<protein>
    <submittedName>
        <fullName evidence="3">Uncharacterized protein</fullName>
    </submittedName>
</protein>
<evidence type="ECO:0000313" key="3">
    <source>
        <dbReference type="EMBL" id="MDO8106025.1"/>
    </source>
</evidence>
<feature type="transmembrane region" description="Helical" evidence="2">
    <location>
        <begin position="20"/>
        <end position="43"/>
    </location>
</feature>
<sequence>MHVFASIPVDPSTYVSWGWLSISVPNLIMVGITVALFVLALVLPFPAGRGGIVSPTSGGPRTDADPPTGDHAAAAEPPPGDGTPAVTRTSDEPTGDRR</sequence>